<keyword evidence="2" id="KW-1185">Reference proteome</keyword>
<accession>A0ABN1IIL0</accession>
<protein>
    <submittedName>
        <fullName evidence="1">Uncharacterized protein</fullName>
    </submittedName>
</protein>
<comment type="caution">
    <text evidence="1">The sequence shown here is derived from an EMBL/GenBank/DDBJ whole genome shotgun (WGS) entry which is preliminary data.</text>
</comment>
<evidence type="ECO:0000313" key="2">
    <source>
        <dbReference type="Proteomes" id="UP001501523"/>
    </source>
</evidence>
<name>A0ABN1IIL0_9GAMM</name>
<reference evidence="1 2" key="1">
    <citation type="journal article" date="2019" name="Int. J. Syst. Evol. Microbiol.">
        <title>The Global Catalogue of Microorganisms (GCM) 10K type strain sequencing project: providing services to taxonomists for standard genome sequencing and annotation.</title>
        <authorList>
            <consortium name="The Broad Institute Genomics Platform"/>
            <consortium name="The Broad Institute Genome Sequencing Center for Infectious Disease"/>
            <person name="Wu L."/>
            <person name="Ma J."/>
        </authorList>
    </citation>
    <scope>NUCLEOTIDE SEQUENCE [LARGE SCALE GENOMIC DNA]</scope>
    <source>
        <strain evidence="1 2">JCM 15421</strain>
    </source>
</reference>
<proteinExistence type="predicted"/>
<organism evidence="1 2">
    <name type="scientific">Dokdonella soli</name>
    <dbReference type="NCBI Taxonomy" id="529810"/>
    <lineage>
        <taxon>Bacteria</taxon>
        <taxon>Pseudomonadati</taxon>
        <taxon>Pseudomonadota</taxon>
        <taxon>Gammaproteobacteria</taxon>
        <taxon>Lysobacterales</taxon>
        <taxon>Rhodanobacteraceae</taxon>
        <taxon>Dokdonella</taxon>
    </lineage>
</organism>
<evidence type="ECO:0000313" key="1">
    <source>
        <dbReference type="EMBL" id="GAA0714462.1"/>
    </source>
</evidence>
<dbReference type="EMBL" id="BAAAEU010000007">
    <property type="protein sequence ID" value="GAA0714462.1"/>
    <property type="molecule type" value="Genomic_DNA"/>
</dbReference>
<sequence>MRDETSLRRLAEMGIDVYQPRAASAMALRVLADSAPMAPVPEHAQRGAQPAAKAVIEAAPAERIDVLLLARGTSPRATALLTDVARTLRFARVACARLDAPDESALATAAALVMFGDACARAAGAALPAQRQREIGWVVMGEPDALAGDAPAKRALWSELKRMLRGMAAGRGTLAATVSAADHHANGHSPNDGAATPAQA</sequence>
<gene>
    <name evidence="1" type="ORF">GCM10009105_19060</name>
</gene>
<dbReference type="Proteomes" id="UP001501523">
    <property type="component" value="Unassembled WGS sequence"/>
</dbReference>
<dbReference type="RefSeq" id="WP_343790075.1">
    <property type="nucleotide sequence ID" value="NZ_BAAAEU010000007.1"/>
</dbReference>